<comment type="caution">
    <text evidence="1">The sequence shown here is derived from an EMBL/GenBank/DDBJ whole genome shotgun (WGS) entry which is preliminary data.</text>
</comment>
<keyword evidence="2" id="KW-1185">Reference proteome</keyword>
<proteinExistence type="predicted"/>
<accession>A0A3D9D006</accession>
<protein>
    <submittedName>
        <fullName evidence="1">Uncharacterized protein</fullName>
    </submittedName>
</protein>
<name>A0A3D9D006_9FLAO</name>
<dbReference type="Proteomes" id="UP000256326">
    <property type="component" value="Unassembled WGS sequence"/>
</dbReference>
<reference evidence="1 2" key="1">
    <citation type="journal article" date="2006" name="Int. J. Syst. Evol. Microbiol.">
        <title>Chryseobacterium hispanicum sp. nov., isolated from the drinking water distribution system of Sevilla, Spain.</title>
        <authorList>
            <person name="Gallego V."/>
            <person name="Garcia M.T."/>
            <person name="Ventosa A."/>
        </authorList>
    </citation>
    <scope>NUCLEOTIDE SEQUENCE [LARGE SCALE GENOMIC DNA]</scope>
    <source>
        <strain evidence="1 2">KCTC 22104</strain>
    </source>
</reference>
<dbReference type="EMBL" id="QNUG01000010">
    <property type="protein sequence ID" value="REC71346.1"/>
    <property type="molecule type" value="Genomic_DNA"/>
</dbReference>
<dbReference type="AlphaFoldDB" id="A0A3D9D006"/>
<gene>
    <name evidence="1" type="ORF">DRF58_05895</name>
</gene>
<evidence type="ECO:0000313" key="1">
    <source>
        <dbReference type="EMBL" id="REC71346.1"/>
    </source>
</evidence>
<evidence type="ECO:0000313" key="2">
    <source>
        <dbReference type="Proteomes" id="UP000256326"/>
    </source>
</evidence>
<sequence length="61" mass="6991">MTTPEKLDQIVKSLTELKNPSISDFLKATTEATKKLDGFLKEEYDKGYKTAKEEIKIIKQN</sequence>
<dbReference type="RefSeq" id="WP_116033818.1">
    <property type="nucleotide sequence ID" value="NZ_JBHLVV010000052.1"/>
</dbReference>
<organism evidence="1 2">
    <name type="scientific">Epilithonimonas hispanica</name>
    <dbReference type="NCBI Taxonomy" id="358687"/>
    <lineage>
        <taxon>Bacteria</taxon>
        <taxon>Pseudomonadati</taxon>
        <taxon>Bacteroidota</taxon>
        <taxon>Flavobacteriia</taxon>
        <taxon>Flavobacteriales</taxon>
        <taxon>Weeksellaceae</taxon>
        <taxon>Chryseobacterium group</taxon>
        <taxon>Epilithonimonas</taxon>
    </lineage>
</organism>